<dbReference type="InterPro" id="IPR028994">
    <property type="entry name" value="Integrin_alpha_N"/>
</dbReference>
<dbReference type="PANTHER" id="PTHR44103:SF1">
    <property type="entry name" value="PROPROTEIN CONVERTASE P"/>
    <property type="match status" value="1"/>
</dbReference>
<accession>A0A1I6IKD3</accession>
<dbReference type="AlphaFoldDB" id="A0A1I6IKD3"/>
<feature type="compositionally biased region" description="Polar residues" evidence="2">
    <location>
        <begin position="16"/>
        <end position="25"/>
    </location>
</feature>
<evidence type="ECO:0000313" key="4">
    <source>
        <dbReference type="Proteomes" id="UP000243250"/>
    </source>
</evidence>
<proteinExistence type="predicted"/>
<evidence type="ECO:0000313" key="3">
    <source>
        <dbReference type="EMBL" id="SFR67185.1"/>
    </source>
</evidence>
<dbReference type="SUPFAM" id="SSF69318">
    <property type="entry name" value="Integrin alpha N-terminal domain"/>
    <property type="match status" value="1"/>
</dbReference>
<dbReference type="EMBL" id="FOYS01000006">
    <property type="protein sequence ID" value="SFR67185.1"/>
    <property type="molecule type" value="Genomic_DNA"/>
</dbReference>
<dbReference type="InterPro" id="IPR013517">
    <property type="entry name" value="FG-GAP"/>
</dbReference>
<dbReference type="Gene3D" id="2.130.10.130">
    <property type="entry name" value="Integrin alpha, N-terminal"/>
    <property type="match status" value="2"/>
</dbReference>
<sequence length="413" mass="45847">MDEPVGGTGDDAMSDDVSQVAPNTSTVDDDGGTGTAFRFRHETIDANPPSGRLFICHPTDLTGDGLPDLVVGGMGSTKVSTPIPGLTVERSSLPGNLFKRFETDLFWYENGGWERHEMSDGTELRLLGSTLVDFDGDGSQDVVVGQGLGFRGIYWFERPDDPRETWTEHLLRSDFEKYHDLAFGDVDNDGEPELVGVSQESEVVFYYDVPDDPRQTPWPDETKHVIEEDVNLEGLCIVDIDGDGKNELIAGTYIYRQTDDGWERETIVDGWDWTRVAVADLDDDGELEVIFAEGDSPLLGDHPGRVAWFDPPNWEQHTLRDDLYCPHSLQVADFTGNGLPDLYVSEMGLGVNDDPQHLIFENKGDGTFEEHVIATGVETHEAKVVDMTGDGRLDIVGKSYEPDAHVDIWYNES</sequence>
<name>A0A1I6IKD3_9EURY</name>
<evidence type="ECO:0000256" key="2">
    <source>
        <dbReference type="SAM" id="MobiDB-lite"/>
    </source>
</evidence>
<keyword evidence="4" id="KW-1185">Reference proteome</keyword>
<feature type="region of interest" description="Disordered" evidence="2">
    <location>
        <begin position="1"/>
        <end position="36"/>
    </location>
</feature>
<gene>
    <name evidence="3" type="ORF">SAMN04488124_3331</name>
</gene>
<dbReference type="STRING" id="555875.SAMN04488124_3331"/>
<dbReference type="Proteomes" id="UP000243250">
    <property type="component" value="Unassembled WGS sequence"/>
</dbReference>
<evidence type="ECO:0000256" key="1">
    <source>
        <dbReference type="ARBA" id="ARBA00022729"/>
    </source>
</evidence>
<dbReference type="PANTHER" id="PTHR44103">
    <property type="entry name" value="PROPROTEIN CONVERTASE P"/>
    <property type="match status" value="1"/>
</dbReference>
<organism evidence="3 4">
    <name type="scientific">Halogeometricum limi</name>
    <dbReference type="NCBI Taxonomy" id="555875"/>
    <lineage>
        <taxon>Archaea</taxon>
        <taxon>Methanobacteriati</taxon>
        <taxon>Methanobacteriota</taxon>
        <taxon>Stenosarchaea group</taxon>
        <taxon>Halobacteria</taxon>
        <taxon>Halobacteriales</taxon>
        <taxon>Haloferacaceae</taxon>
        <taxon>Halogeometricum</taxon>
    </lineage>
</organism>
<keyword evidence="1" id="KW-0732">Signal</keyword>
<protein>
    <submittedName>
        <fullName evidence="3">Repeat domain-containing protein</fullName>
    </submittedName>
</protein>
<dbReference type="Pfam" id="PF13517">
    <property type="entry name" value="FG-GAP_3"/>
    <property type="match status" value="2"/>
</dbReference>
<reference evidence="4" key="1">
    <citation type="submission" date="2016-10" db="EMBL/GenBank/DDBJ databases">
        <authorList>
            <person name="Varghese N."/>
            <person name="Submissions S."/>
        </authorList>
    </citation>
    <scope>NUCLEOTIDE SEQUENCE [LARGE SCALE GENOMIC DNA]</scope>
    <source>
        <strain evidence="4">CGMCC 1.8711</strain>
    </source>
</reference>